<dbReference type="EMBL" id="UNSH01000042">
    <property type="protein sequence ID" value="SZF02497.1"/>
    <property type="molecule type" value="Genomic_DNA"/>
</dbReference>
<evidence type="ECO:0000256" key="1">
    <source>
        <dbReference type="SAM" id="MobiDB-lite"/>
    </source>
</evidence>
<dbReference type="AlphaFoldDB" id="A0A383URI3"/>
<proteinExistence type="predicted"/>
<protein>
    <recommendedName>
        <fullName evidence="4">Cell cycle control protein</fullName>
    </recommendedName>
</protein>
<feature type="compositionally biased region" description="Low complexity" evidence="1">
    <location>
        <begin position="93"/>
        <end position="117"/>
    </location>
</feature>
<feature type="region of interest" description="Disordered" evidence="1">
    <location>
        <begin position="175"/>
        <end position="200"/>
    </location>
</feature>
<dbReference type="GO" id="GO:0033768">
    <property type="term" value="C:SUMO-targeted ubiquitin ligase complex"/>
    <property type="evidence" value="ECO:0007669"/>
    <property type="project" value="TreeGrafter"/>
</dbReference>
<dbReference type="GO" id="GO:0004842">
    <property type="term" value="F:ubiquitin-protein transferase activity"/>
    <property type="evidence" value="ECO:0007669"/>
    <property type="project" value="TreeGrafter"/>
</dbReference>
<dbReference type="Proteomes" id="UP000275772">
    <property type="component" value="Unassembled WGS sequence"/>
</dbReference>
<evidence type="ECO:0000313" key="3">
    <source>
        <dbReference type="Proteomes" id="UP000275772"/>
    </source>
</evidence>
<dbReference type="VEuPathDB" id="FungiDB:BLGHR1_13278"/>
<dbReference type="PANTHER" id="PTHR28042">
    <property type="entry name" value="E3 UBIQUITIN-PROTEIN LIGASE COMPLEX SLX5-SLX8 SUBUNIT SLX5"/>
    <property type="match status" value="1"/>
</dbReference>
<reference evidence="2 3" key="1">
    <citation type="submission" date="2017-11" db="EMBL/GenBank/DDBJ databases">
        <authorList>
            <person name="Kracher B."/>
        </authorList>
    </citation>
    <scope>NUCLEOTIDE SEQUENCE [LARGE SCALE GENOMIC DNA]</scope>
    <source>
        <strain evidence="2 3">RACE1</strain>
    </source>
</reference>
<evidence type="ECO:0008006" key="4">
    <source>
        <dbReference type="Google" id="ProtNLM"/>
    </source>
</evidence>
<gene>
    <name evidence="2" type="ORF">BLGHR1_13278</name>
</gene>
<feature type="region of interest" description="Disordered" evidence="1">
    <location>
        <begin position="91"/>
        <end position="117"/>
    </location>
</feature>
<dbReference type="InterPro" id="IPR038886">
    <property type="entry name" value="E3_SLX5/Rfp1"/>
</dbReference>
<name>A0A383URI3_BLUHO</name>
<feature type="compositionally biased region" description="Basic and acidic residues" evidence="1">
    <location>
        <begin position="175"/>
        <end position="185"/>
    </location>
</feature>
<accession>A0A383URI3</accession>
<organism evidence="2 3">
    <name type="scientific">Blumeria hordei</name>
    <name type="common">Barley powdery mildew</name>
    <name type="synonym">Blumeria graminis f. sp. hordei</name>
    <dbReference type="NCBI Taxonomy" id="2867405"/>
    <lineage>
        <taxon>Eukaryota</taxon>
        <taxon>Fungi</taxon>
        <taxon>Dikarya</taxon>
        <taxon>Ascomycota</taxon>
        <taxon>Pezizomycotina</taxon>
        <taxon>Leotiomycetes</taxon>
        <taxon>Erysiphales</taxon>
        <taxon>Erysiphaceae</taxon>
        <taxon>Blumeria</taxon>
    </lineage>
</organism>
<sequence>MDQTYPARPPSQSGQPTMQTIIDLTEDIEDLAPSISTIRSQSRPNIPSIFNRSEAVSRADIVDLTGDIEHEEEEDEIIFTGQRRVAVRPGATRFAARPQPNNARRPRRSSSPSLFLPAGPISSTGYRSFSSSHGDNGLAFGLARLGQMFSPHIMEHIPAFVHLGAIRPMAGRVDHGRGSTMERKPQHIPPPAARDNFTRSPTQSDTIICPNCEKELIHNKDSIVRKTGKAPSKKDREEHPFWVVKECGHVYCNNCFQSRLDKTRKSAFTEEVKPANTKSSTKKVLICAVDDCMCDVRGKDKWVGVFL</sequence>
<dbReference type="PANTHER" id="PTHR28042:SF1">
    <property type="entry name" value="E3 UBIQUITIN-PROTEIN LIGASE COMPLEX SLX5-SLX8 SUBUNIT SLX5"/>
    <property type="match status" value="1"/>
</dbReference>
<evidence type="ECO:0000313" key="2">
    <source>
        <dbReference type="EMBL" id="SZF02497.1"/>
    </source>
</evidence>